<dbReference type="PANTHER" id="PTHR21248">
    <property type="entry name" value="CARDIOLIPIN SYNTHASE"/>
    <property type="match status" value="1"/>
</dbReference>
<dbReference type="InterPro" id="IPR027379">
    <property type="entry name" value="CLS_N"/>
</dbReference>
<evidence type="ECO:0000256" key="8">
    <source>
        <dbReference type="ARBA" id="ARBA00023098"/>
    </source>
</evidence>
<dbReference type="GO" id="GO:0005886">
    <property type="term" value="C:plasma membrane"/>
    <property type="evidence" value="ECO:0007669"/>
    <property type="project" value="UniProtKB-SubCell"/>
</dbReference>
<organism evidence="15 16">
    <name type="scientific">Candidatus Thiodiazotropha endolucinida</name>
    <dbReference type="NCBI Taxonomy" id="1655433"/>
    <lineage>
        <taxon>Bacteria</taxon>
        <taxon>Pseudomonadati</taxon>
        <taxon>Pseudomonadota</taxon>
        <taxon>Gammaproteobacteria</taxon>
        <taxon>Chromatiales</taxon>
        <taxon>Sedimenticolaceae</taxon>
        <taxon>Candidatus Thiodiazotropha</taxon>
    </lineage>
</organism>
<evidence type="ECO:0000313" key="15">
    <source>
        <dbReference type="EMBL" id="ODJ88585.1"/>
    </source>
</evidence>
<dbReference type="EMBL" id="MARB01000005">
    <property type="protein sequence ID" value="ODJ88585.1"/>
    <property type="molecule type" value="Genomic_DNA"/>
</dbReference>
<keyword evidence="4 15" id="KW-0808">Transferase</keyword>
<evidence type="ECO:0000256" key="9">
    <source>
        <dbReference type="ARBA" id="ARBA00023136"/>
    </source>
</evidence>
<evidence type="ECO:0000256" key="12">
    <source>
        <dbReference type="NCBIfam" id="TIGR04265"/>
    </source>
</evidence>
<dbReference type="AlphaFoldDB" id="A0A7Z1AFY9"/>
<feature type="transmembrane region" description="Helical" evidence="13">
    <location>
        <begin position="31"/>
        <end position="50"/>
    </location>
</feature>
<comment type="subcellular location">
    <subcellularLocation>
        <location evidence="1">Cell membrane</location>
        <topology evidence="1">Multi-pass membrane protein</topology>
    </subcellularLocation>
</comment>
<dbReference type="GO" id="GO:0032049">
    <property type="term" value="P:cardiolipin biosynthetic process"/>
    <property type="evidence" value="ECO:0007669"/>
    <property type="project" value="UniProtKB-UniRule"/>
</dbReference>
<name>A0A7Z1AFY9_9GAMM</name>
<dbReference type="Pfam" id="PF13396">
    <property type="entry name" value="PLDc_N"/>
    <property type="match status" value="1"/>
</dbReference>
<keyword evidence="2" id="KW-1003">Cell membrane</keyword>
<evidence type="ECO:0000256" key="1">
    <source>
        <dbReference type="ARBA" id="ARBA00004651"/>
    </source>
</evidence>
<dbReference type="CDD" id="cd09112">
    <property type="entry name" value="PLDc_CLS_2"/>
    <property type="match status" value="1"/>
</dbReference>
<dbReference type="EC" id="2.7.8.-" evidence="12"/>
<keyword evidence="7 13" id="KW-1133">Transmembrane helix</keyword>
<feature type="domain" description="PLD phosphodiesterase" evidence="14">
    <location>
        <begin position="410"/>
        <end position="437"/>
    </location>
</feature>
<keyword evidence="8" id="KW-0443">Lipid metabolism</keyword>
<evidence type="ECO:0000256" key="10">
    <source>
        <dbReference type="ARBA" id="ARBA00023209"/>
    </source>
</evidence>
<dbReference type="SMART" id="SM00155">
    <property type="entry name" value="PLDc"/>
    <property type="match status" value="2"/>
</dbReference>
<dbReference type="Gene3D" id="3.30.870.10">
    <property type="entry name" value="Endonuclease Chain A"/>
    <property type="match status" value="2"/>
</dbReference>
<dbReference type="Proteomes" id="UP000094769">
    <property type="component" value="Unassembled WGS sequence"/>
</dbReference>
<dbReference type="InterPro" id="IPR001736">
    <property type="entry name" value="PLipase_D/transphosphatidylase"/>
</dbReference>
<keyword evidence="16" id="KW-1185">Reference proteome</keyword>
<dbReference type="InterPro" id="IPR025202">
    <property type="entry name" value="PLD-like_dom"/>
</dbReference>
<dbReference type="SUPFAM" id="SSF56024">
    <property type="entry name" value="Phospholipase D/nuclease"/>
    <property type="match status" value="2"/>
</dbReference>
<dbReference type="PANTHER" id="PTHR21248:SF22">
    <property type="entry name" value="PHOSPHOLIPASE D"/>
    <property type="match status" value="1"/>
</dbReference>
<comment type="caution">
    <text evidence="15">The sequence shown here is derived from an EMBL/GenBank/DDBJ whole genome shotgun (WGS) entry which is preliminary data.</text>
</comment>
<evidence type="ECO:0000259" key="14">
    <source>
        <dbReference type="PROSITE" id="PS50035"/>
    </source>
</evidence>
<evidence type="ECO:0000256" key="2">
    <source>
        <dbReference type="ARBA" id="ARBA00022475"/>
    </source>
</evidence>
<evidence type="ECO:0000313" key="16">
    <source>
        <dbReference type="Proteomes" id="UP000094769"/>
    </source>
</evidence>
<keyword evidence="10" id="KW-0594">Phospholipid biosynthesis</keyword>
<keyword evidence="11" id="KW-1208">Phospholipid metabolism</keyword>
<dbReference type="GO" id="GO:0008808">
    <property type="term" value="F:cardiolipin synthase activity"/>
    <property type="evidence" value="ECO:0007669"/>
    <property type="project" value="UniProtKB-UniRule"/>
</dbReference>
<keyword evidence="6" id="KW-0677">Repeat</keyword>
<keyword evidence="3" id="KW-0444">Lipid biosynthesis</keyword>
<evidence type="ECO:0000256" key="11">
    <source>
        <dbReference type="ARBA" id="ARBA00023264"/>
    </source>
</evidence>
<sequence length="497" mass="56491">MTYNLAFKPVFTTLLTYKEPMTISTTGWLNLSWILLDLVIVAILIPTILLQRRESGATLAWILVIVFIPFIGLIAFWLLGTTRLHLRRRKRHKVESLLAPGIERLQTHAEQNAEPDLAPPSLIHLARQFDGNGPLAGNRIEIYRSGQLLFDHLQLAIDKATQHVHLDYYIWQTDNTGESVRDTLVRAANRGVEVRLLIDDVGSRATKRAFFHPLQSAGGRIKRFLPVNPLNRQLALNNRNHRKLVIIDGDQAFIGGMNVGDQYAAKSESWIDLHARVEGPVVHSIQETFCQDWFHATAEDLVSRDYFPALEHYGPVHAQLLSSGPADERWRSIHLFIFTAITLAQQKVFIETPYFVPDQPILLALRTAALRGIDVRLLLPSQSDHPLVLHAGRSFQDQLLQAGVRIFEQKSSMTHAKTMTIDGYLSTIGSANMDQRSFRLNFESNLFLFDESITEQMEREFLKLCDSADEIQLVDRKTLTRTRKMVESVCRLLAPLL</sequence>
<proteinExistence type="predicted"/>
<dbReference type="Pfam" id="PF13091">
    <property type="entry name" value="PLDc_2"/>
    <property type="match status" value="2"/>
</dbReference>
<feature type="domain" description="PLD phosphodiesterase" evidence="14">
    <location>
        <begin position="236"/>
        <end position="263"/>
    </location>
</feature>
<gene>
    <name evidence="15" type="primary">clsA</name>
    <name evidence="15" type="ORF">CODIS_11340</name>
</gene>
<keyword evidence="9 13" id="KW-0472">Membrane</keyword>
<keyword evidence="5 13" id="KW-0812">Transmembrane</keyword>
<evidence type="ECO:0000256" key="4">
    <source>
        <dbReference type="ARBA" id="ARBA00022679"/>
    </source>
</evidence>
<evidence type="ECO:0000256" key="7">
    <source>
        <dbReference type="ARBA" id="ARBA00022989"/>
    </source>
</evidence>
<evidence type="ECO:0000256" key="3">
    <source>
        <dbReference type="ARBA" id="ARBA00022516"/>
    </source>
</evidence>
<dbReference type="InterPro" id="IPR022924">
    <property type="entry name" value="Cardiolipin_synthase"/>
</dbReference>
<evidence type="ECO:0000256" key="13">
    <source>
        <dbReference type="SAM" id="Phobius"/>
    </source>
</evidence>
<evidence type="ECO:0000256" key="5">
    <source>
        <dbReference type="ARBA" id="ARBA00022692"/>
    </source>
</evidence>
<accession>A0A7Z1AFY9</accession>
<dbReference type="NCBIfam" id="TIGR04265">
    <property type="entry name" value="bac_cardiolipin"/>
    <property type="match status" value="1"/>
</dbReference>
<dbReference type="CDD" id="cd09110">
    <property type="entry name" value="PLDc_CLS_1"/>
    <property type="match status" value="1"/>
</dbReference>
<reference evidence="15 16" key="1">
    <citation type="submission" date="2016-06" db="EMBL/GenBank/DDBJ databases">
        <title>Genome sequence of endosymbiont of Candidatus Endolucinida thiodiazotropha.</title>
        <authorList>
            <person name="Poehlein A."/>
            <person name="Koenig S."/>
            <person name="Heiden S.E."/>
            <person name="Thuermer A."/>
            <person name="Voget S."/>
            <person name="Daniel R."/>
            <person name="Markert S."/>
            <person name="Gros O."/>
            <person name="Schweder T."/>
        </authorList>
    </citation>
    <scope>NUCLEOTIDE SEQUENCE [LARGE SCALE GENOMIC DNA]</scope>
    <source>
        <strain evidence="15 16">COS</strain>
    </source>
</reference>
<protein>
    <recommendedName>
        <fullName evidence="12">Cardiolipin synthase</fullName>
        <ecNumber evidence="12">2.7.8.-</ecNumber>
    </recommendedName>
</protein>
<evidence type="ECO:0000256" key="6">
    <source>
        <dbReference type="ARBA" id="ARBA00022737"/>
    </source>
</evidence>
<dbReference type="PROSITE" id="PS50035">
    <property type="entry name" value="PLD"/>
    <property type="match status" value="2"/>
</dbReference>
<feature type="transmembrane region" description="Helical" evidence="13">
    <location>
        <begin position="57"/>
        <end position="79"/>
    </location>
</feature>